<dbReference type="InterPro" id="IPR043504">
    <property type="entry name" value="Peptidase_S1_PA_chymotrypsin"/>
</dbReference>
<dbReference type="SMART" id="SM00020">
    <property type="entry name" value="Tryp_SPc"/>
    <property type="match status" value="1"/>
</dbReference>
<evidence type="ECO:0000313" key="3">
    <source>
        <dbReference type="EMBL" id="CAG5080507.1"/>
    </source>
</evidence>
<keyword evidence="4" id="KW-1185">Reference proteome</keyword>
<protein>
    <submittedName>
        <fullName evidence="3">Oidioi.mRNA.OKI2018_I69.PAR.g9621.t1.cds</fullName>
    </submittedName>
</protein>
<dbReference type="InterPro" id="IPR001254">
    <property type="entry name" value="Trypsin_dom"/>
</dbReference>
<dbReference type="Pfam" id="PF00089">
    <property type="entry name" value="Trypsin"/>
    <property type="match status" value="1"/>
</dbReference>
<dbReference type="Gene3D" id="2.40.10.10">
    <property type="entry name" value="Trypsin-like serine proteases"/>
    <property type="match status" value="1"/>
</dbReference>
<keyword evidence="1" id="KW-1015">Disulfide bond</keyword>
<dbReference type="SUPFAM" id="SSF50494">
    <property type="entry name" value="Trypsin-like serine proteases"/>
    <property type="match status" value="1"/>
</dbReference>
<dbReference type="Proteomes" id="UP001158576">
    <property type="component" value="Chromosome PAR"/>
</dbReference>
<proteinExistence type="predicted"/>
<organism evidence="3 4">
    <name type="scientific">Oikopleura dioica</name>
    <name type="common">Tunicate</name>
    <dbReference type="NCBI Taxonomy" id="34765"/>
    <lineage>
        <taxon>Eukaryota</taxon>
        <taxon>Metazoa</taxon>
        <taxon>Chordata</taxon>
        <taxon>Tunicata</taxon>
        <taxon>Appendicularia</taxon>
        <taxon>Copelata</taxon>
        <taxon>Oikopleuridae</taxon>
        <taxon>Oikopleura</taxon>
    </lineage>
</organism>
<accession>A0ABN7RPA4</accession>
<dbReference type="PROSITE" id="PS50240">
    <property type="entry name" value="TRYPSIN_DOM"/>
    <property type="match status" value="1"/>
</dbReference>
<evidence type="ECO:0000313" key="4">
    <source>
        <dbReference type="Proteomes" id="UP001158576"/>
    </source>
</evidence>
<dbReference type="PANTHER" id="PTHR24250:SF27">
    <property type="entry name" value="ELASTASE 2 LIKE"/>
    <property type="match status" value="1"/>
</dbReference>
<gene>
    <name evidence="3" type="ORF">OKIOD_LOCUS1179</name>
</gene>
<reference evidence="3 4" key="1">
    <citation type="submission" date="2021-04" db="EMBL/GenBank/DDBJ databases">
        <authorList>
            <person name="Bliznina A."/>
        </authorList>
    </citation>
    <scope>NUCLEOTIDE SEQUENCE [LARGE SCALE GENOMIC DNA]</scope>
</reference>
<evidence type="ECO:0000259" key="2">
    <source>
        <dbReference type="PROSITE" id="PS50240"/>
    </source>
</evidence>
<name>A0ABN7RPA4_OIKDI</name>
<dbReference type="InterPro" id="IPR009003">
    <property type="entry name" value="Peptidase_S1_PA"/>
</dbReference>
<sequence length="225" mass="25701">MCSGVLISSRNILTSGFCARKIFAGLSTADAAVGGVNDFQTDDRDAWDVKILERRYYHPEYNQKTGENNIGVLRTFESFQFTEYVKPVRFGHVGWALPEAYRCVTVGFQGRDGERRNSYGTVQRLDSAQCQSVIKNIMVESSNFVEYEWSEEMDCYTSTYSNDDPDFKHCNYDNGGPLMCYMGKEEGWYLHGIVAGFDKDCDGYLPIVVTRTDNEKMASWILEKY</sequence>
<dbReference type="PANTHER" id="PTHR24250">
    <property type="entry name" value="CHYMOTRYPSIN-RELATED"/>
    <property type="match status" value="1"/>
</dbReference>
<evidence type="ECO:0000256" key="1">
    <source>
        <dbReference type="ARBA" id="ARBA00023157"/>
    </source>
</evidence>
<feature type="domain" description="Peptidase S1" evidence="2">
    <location>
        <begin position="1"/>
        <end position="225"/>
    </location>
</feature>
<dbReference type="EMBL" id="OU015568">
    <property type="protein sequence ID" value="CAG5080507.1"/>
    <property type="molecule type" value="Genomic_DNA"/>
</dbReference>